<dbReference type="PANTHER" id="PTHR21446:SF12">
    <property type="entry name" value="POTASSIUM CHANNEL TETRAMERIZATION DOMAIN CONTAINING 1"/>
    <property type="match status" value="1"/>
</dbReference>
<dbReference type="PANTHER" id="PTHR21446">
    <property type="entry name" value="DUF3504 DOMAIN-CONTAINING PROTEIN"/>
    <property type="match status" value="1"/>
</dbReference>
<accession>A0AA88XWL5</accession>
<keyword evidence="2" id="KW-1185">Reference proteome</keyword>
<dbReference type="InterPro" id="IPR052787">
    <property type="entry name" value="MAVS"/>
</dbReference>
<gene>
    <name evidence="1" type="ORF">FSP39_021124</name>
</gene>
<dbReference type="Proteomes" id="UP001186944">
    <property type="component" value="Unassembled WGS sequence"/>
</dbReference>
<organism evidence="1 2">
    <name type="scientific">Pinctada imbricata</name>
    <name type="common">Atlantic pearl-oyster</name>
    <name type="synonym">Pinctada martensii</name>
    <dbReference type="NCBI Taxonomy" id="66713"/>
    <lineage>
        <taxon>Eukaryota</taxon>
        <taxon>Metazoa</taxon>
        <taxon>Spiralia</taxon>
        <taxon>Lophotrochozoa</taxon>
        <taxon>Mollusca</taxon>
        <taxon>Bivalvia</taxon>
        <taxon>Autobranchia</taxon>
        <taxon>Pteriomorphia</taxon>
        <taxon>Pterioida</taxon>
        <taxon>Pterioidea</taxon>
        <taxon>Pteriidae</taxon>
        <taxon>Pinctada</taxon>
    </lineage>
</organism>
<reference evidence="1" key="1">
    <citation type="submission" date="2019-08" db="EMBL/GenBank/DDBJ databases">
        <title>The improved chromosome-level genome for the pearl oyster Pinctada fucata martensii using PacBio sequencing and Hi-C.</title>
        <authorList>
            <person name="Zheng Z."/>
        </authorList>
    </citation>
    <scope>NUCLEOTIDE SEQUENCE</scope>
    <source>
        <strain evidence="1">ZZ-2019</strain>
        <tissue evidence="1">Adductor muscle</tissue>
    </source>
</reference>
<dbReference type="EMBL" id="VSWD01000011">
    <property type="protein sequence ID" value="KAK3088596.1"/>
    <property type="molecule type" value="Genomic_DNA"/>
</dbReference>
<proteinExistence type="predicted"/>
<sequence>MAIGGSRFAQTTEEDRDLKRIKLNSDKTLMANKTVAKVFKEYLSEIGETVEYEQFHDLKLDECLGHFYMDLRKGDGSYYNANSLESIRHGINQHLKCPPFNRKTDIIKDSAFTDSKTCFKAVLAETKRIGKGDVEHYPIITEADLQTLYTSTYLSITTSQGLLNKVQFDVRMFFCHRGNQNMHRMTTFISVFTDENSGRKFVEKVVDEATKNHRLDKEYSSGIMPELRGQ</sequence>
<comment type="caution">
    <text evidence="1">The sequence shown here is derived from an EMBL/GenBank/DDBJ whole genome shotgun (WGS) entry which is preliminary data.</text>
</comment>
<name>A0AA88XWL5_PINIB</name>
<protein>
    <submittedName>
        <fullName evidence="1">Uncharacterized protein</fullName>
    </submittedName>
</protein>
<evidence type="ECO:0000313" key="2">
    <source>
        <dbReference type="Proteomes" id="UP001186944"/>
    </source>
</evidence>
<evidence type="ECO:0000313" key="1">
    <source>
        <dbReference type="EMBL" id="KAK3088596.1"/>
    </source>
</evidence>
<dbReference type="AlphaFoldDB" id="A0AA88XWL5"/>